<dbReference type="GO" id="GO:0004756">
    <property type="term" value="F:selenide, water dikinase activity"/>
    <property type="evidence" value="ECO:0007669"/>
    <property type="project" value="UniProtKB-UniRule"/>
</dbReference>
<keyword evidence="3 9" id="KW-0479">Metal-binding</keyword>
<comment type="caution">
    <text evidence="12">The sequence shown here is derived from an EMBL/GenBank/DDBJ whole genome shotgun (WGS) entry which is preliminary data.</text>
</comment>
<comment type="catalytic activity">
    <reaction evidence="9">
        <text>hydrogenselenide + ATP + H2O = selenophosphate + AMP + phosphate + 2 H(+)</text>
        <dbReference type="Rhea" id="RHEA:18737"/>
        <dbReference type="ChEBI" id="CHEBI:15377"/>
        <dbReference type="ChEBI" id="CHEBI:15378"/>
        <dbReference type="ChEBI" id="CHEBI:16144"/>
        <dbReference type="ChEBI" id="CHEBI:29317"/>
        <dbReference type="ChEBI" id="CHEBI:30616"/>
        <dbReference type="ChEBI" id="CHEBI:43474"/>
        <dbReference type="ChEBI" id="CHEBI:456215"/>
        <dbReference type="EC" id="2.7.9.3"/>
    </reaction>
</comment>
<evidence type="ECO:0000256" key="5">
    <source>
        <dbReference type="ARBA" id="ARBA00022777"/>
    </source>
</evidence>
<feature type="domain" description="PurM-like N-terminal" evidence="10">
    <location>
        <begin position="29"/>
        <end position="136"/>
    </location>
</feature>
<evidence type="ECO:0000256" key="1">
    <source>
        <dbReference type="ARBA" id="ARBA00008026"/>
    </source>
</evidence>
<dbReference type="InterPro" id="IPR016188">
    <property type="entry name" value="PurM-like_N"/>
</dbReference>
<keyword evidence="5 9" id="KW-0418">Kinase</keyword>
<dbReference type="GO" id="GO:0000287">
    <property type="term" value="F:magnesium ion binding"/>
    <property type="evidence" value="ECO:0007669"/>
    <property type="project" value="UniProtKB-UniRule"/>
</dbReference>
<dbReference type="NCBIfam" id="NF002098">
    <property type="entry name" value="PRK00943.1"/>
    <property type="match status" value="1"/>
</dbReference>
<dbReference type="SUPFAM" id="SSF55326">
    <property type="entry name" value="PurM N-terminal domain-like"/>
    <property type="match status" value="1"/>
</dbReference>
<feature type="binding site" evidence="9">
    <location>
        <position position="30"/>
    </location>
    <ligand>
        <name>Mg(2+)</name>
        <dbReference type="ChEBI" id="CHEBI:18420"/>
    </ligand>
</feature>
<feature type="binding site" description="in other chain" evidence="9">
    <location>
        <position position="47"/>
    </location>
    <ligand>
        <name>ATP</name>
        <dbReference type="ChEBI" id="CHEBI:30616"/>
        <note>ligand shared between dimeric partners</note>
    </ligand>
</feature>
<keyword evidence="6 9" id="KW-0067">ATP-binding</keyword>
<feature type="binding site" description="in other chain" evidence="9">
    <location>
        <begin position="27"/>
        <end position="29"/>
    </location>
    <ligand>
        <name>ATP</name>
        <dbReference type="ChEBI" id="CHEBI:30616"/>
        <note>ligand shared between dimeric partners</note>
    </ligand>
</feature>
<dbReference type="PANTHER" id="PTHR10256:SF0">
    <property type="entry name" value="INACTIVE SELENIDE, WATER DIKINASE-LIKE PROTEIN-RELATED"/>
    <property type="match status" value="1"/>
</dbReference>
<dbReference type="SUPFAM" id="SSF56042">
    <property type="entry name" value="PurM C-terminal domain-like"/>
    <property type="match status" value="1"/>
</dbReference>
<reference evidence="13" key="1">
    <citation type="submission" date="2012-11" db="EMBL/GenBank/DDBJ databases">
        <authorList>
            <person name="Lucero-Rivera Y.E."/>
            <person name="Tovar-Ramirez D."/>
        </authorList>
    </citation>
    <scope>NUCLEOTIDE SEQUENCE [LARGE SCALE GENOMIC DNA]</scope>
    <source>
        <strain evidence="13">Araruama</strain>
    </source>
</reference>
<evidence type="ECO:0000256" key="7">
    <source>
        <dbReference type="ARBA" id="ARBA00022842"/>
    </source>
</evidence>
<name>A0A1V1PFA2_9BACT</name>
<dbReference type="InterPro" id="IPR036921">
    <property type="entry name" value="PurM-like_N_sf"/>
</dbReference>
<feature type="binding site" evidence="9">
    <location>
        <position position="206"/>
    </location>
    <ligand>
        <name>Mg(2+)</name>
        <dbReference type="ChEBI" id="CHEBI:18420"/>
    </ligand>
</feature>
<dbReference type="HAMAP" id="MF_00625">
    <property type="entry name" value="SelD"/>
    <property type="match status" value="1"/>
</dbReference>
<evidence type="ECO:0000256" key="9">
    <source>
        <dbReference type="HAMAP-Rule" id="MF_00625"/>
    </source>
</evidence>
<dbReference type="PIRSF" id="PIRSF036407">
    <property type="entry name" value="Selenphspht_syn"/>
    <property type="match status" value="1"/>
</dbReference>
<comment type="subunit">
    <text evidence="9">Homodimer.</text>
</comment>
<dbReference type="InterPro" id="IPR036676">
    <property type="entry name" value="PurM-like_C_sf"/>
</dbReference>
<evidence type="ECO:0000259" key="11">
    <source>
        <dbReference type="Pfam" id="PF02769"/>
    </source>
</evidence>
<keyword evidence="7 9" id="KW-0460">Magnesium</keyword>
<comment type="function">
    <text evidence="9">Synthesizes selenophosphate from selenide and ATP.</text>
</comment>
<feature type="binding site" evidence="9">
    <location>
        <begin position="118"/>
        <end position="120"/>
    </location>
    <ligand>
        <name>ATP</name>
        <dbReference type="ChEBI" id="CHEBI:30616"/>
        <note>ligand shared between dimeric partners</note>
    </ligand>
</feature>
<dbReference type="Pfam" id="PF00586">
    <property type="entry name" value="AIRS"/>
    <property type="match status" value="1"/>
</dbReference>
<dbReference type="EC" id="2.7.9.3" evidence="9"/>
<comment type="cofactor">
    <cofactor evidence="9">
        <name>Mg(2+)</name>
        <dbReference type="ChEBI" id="CHEBI:18420"/>
    </cofactor>
    <text evidence="9">Binds 1 Mg(2+) ion per monomer.</text>
</comment>
<feature type="binding site" description="in other chain" evidence="9">
    <location>
        <position position="70"/>
    </location>
    <ligand>
        <name>ATP</name>
        <dbReference type="ChEBI" id="CHEBI:30616"/>
        <note>ligand shared between dimeric partners</note>
    </ligand>
</feature>
<evidence type="ECO:0000256" key="8">
    <source>
        <dbReference type="ARBA" id="ARBA00023266"/>
    </source>
</evidence>
<dbReference type="InterPro" id="IPR010918">
    <property type="entry name" value="PurM-like_C_dom"/>
</dbReference>
<comment type="caution">
    <text evidence="9">Lacks conserved residue(s) required for the propagation of feature annotation.</text>
</comment>
<evidence type="ECO:0000313" key="13">
    <source>
        <dbReference type="Proteomes" id="UP000189670"/>
    </source>
</evidence>
<dbReference type="AlphaFoldDB" id="A0A1V1PFA2"/>
<dbReference type="GO" id="GO:0005524">
    <property type="term" value="F:ATP binding"/>
    <property type="evidence" value="ECO:0007669"/>
    <property type="project" value="UniProtKB-UniRule"/>
</dbReference>
<evidence type="ECO:0000256" key="2">
    <source>
        <dbReference type="ARBA" id="ARBA00022679"/>
    </source>
</evidence>
<feature type="binding site" evidence="9">
    <location>
        <position position="70"/>
    </location>
    <ligand>
        <name>Mg(2+)</name>
        <dbReference type="ChEBI" id="CHEBI:18420"/>
    </ligand>
</feature>
<feature type="domain" description="PurM-like C-terminal" evidence="11">
    <location>
        <begin position="151"/>
        <end position="320"/>
    </location>
</feature>
<dbReference type="CDD" id="cd02195">
    <property type="entry name" value="SelD"/>
    <property type="match status" value="1"/>
</dbReference>
<organism evidence="12 13">
    <name type="scientific">Candidatus Magnetoglobus multicellularis str. Araruama</name>
    <dbReference type="NCBI Taxonomy" id="890399"/>
    <lineage>
        <taxon>Bacteria</taxon>
        <taxon>Pseudomonadati</taxon>
        <taxon>Thermodesulfobacteriota</taxon>
        <taxon>Desulfobacteria</taxon>
        <taxon>Desulfobacterales</taxon>
        <taxon>Desulfobacteraceae</taxon>
        <taxon>Candidatus Magnetoglobus</taxon>
    </lineage>
</organism>
<dbReference type="PANTHER" id="PTHR10256">
    <property type="entry name" value="SELENIDE, WATER DIKINASE"/>
    <property type="match status" value="1"/>
</dbReference>
<sequence length="329" mass="35210">MGPGDLKDILSVLPNISHPDLLVDCSHSDDAGVIRLTDDLALVQTVDFFTPIVDDAYDFGRIAAANSFSDIYAMGAEPLTAMNIVCFPTSQLSQEILRNTLSGGHDVIQAAGALLLGGHSVDDQEFKYGLAVTGTIHPDKILTNSKARPRDVCILTKPLGTGIVSTAIKGQLAGQDEIDLLVEITSSLNKNAATVLKAFSVSACTDITGFGLAGHVCEMALASHVQIQLDSNRLPILNQAVEYARMGLIPAGAYANKTYFQQYVHVESTVPQVVQDIFYDPQTSGGLFFSIPEQYAEDCLSDLVLKRINAVIVGTVNKVKPGEPHVVLK</sequence>
<dbReference type="EMBL" id="ATBP01000058">
    <property type="protein sequence ID" value="ETR73458.1"/>
    <property type="molecule type" value="Genomic_DNA"/>
</dbReference>
<gene>
    <name evidence="9" type="primary">selD</name>
    <name evidence="12" type="ORF">OMM_00936</name>
</gene>
<dbReference type="InterPro" id="IPR023061">
    <property type="entry name" value="SelD_I"/>
</dbReference>
<keyword evidence="2 9" id="KW-0808">Transferase</keyword>
<dbReference type="Gene3D" id="3.90.650.10">
    <property type="entry name" value="PurM-like C-terminal domain"/>
    <property type="match status" value="1"/>
</dbReference>
<keyword evidence="8 9" id="KW-0711">Selenium</keyword>
<dbReference type="GO" id="GO:0005737">
    <property type="term" value="C:cytoplasm"/>
    <property type="evidence" value="ECO:0007669"/>
    <property type="project" value="TreeGrafter"/>
</dbReference>
<evidence type="ECO:0000259" key="10">
    <source>
        <dbReference type="Pfam" id="PF00586"/>
    </source>
</evidence>
<evidence type="ECO:0000256" key="6">
    <source>
        <dbReference type="ARBA" id="ARBA00022840"/>
    </source>
</evidence>
<evidence type="ECO:0000313" key="12">
    <source>
        <dbReference type="EMBL" id="ETR73458.1"/>
    </source>
</evidence>
<dbReference type="Proteomes" id="UP000189670">
    <property type="component" value="Unassembled WGS sequence"/>
</dbReference>
<comment type="similarity">
    <text evidence="1 9">Belongs to the selenophosphate synthase 1 family. Class I subfamily.</text>
</comment>
<evidence type="ECO:0000256" key="4">
    <source>
        <dbReference type="ARBA" id="ARBA00022741"/>
    </source>
</evidence>
<keyword evidence="4 9" id="KW-0547">Nucleotide-binding</keyword>
<evidence type="ECO:0000256" key="3">
    <source>
        <dbReference type="ARBA" id="ARBA00022723"/>
    </source>
</evidence>
<dbReference type="GO" id="GO:0016260">
    <property type="term" value="P:selenocysteine biosynthetic process"/>
    <property type="evidence" value="ECO:0007669"/>
    <property type="project" value="InterPro"/>
</dbReference>
<proteinExistence type="inferred from homology"/>
<dbReference type="Gene3D" id="3.30.1330.10">
    <property type="entry name" value="PurM-like, N-terminal domain"/>
    <property type="match status" value="1"/>
</dbReference>
<protein>
    <recommendedName>
        <fullName evidence="9">Selenide, water dikinase</fullName>
        <ecNumber evidence="9">2.7.9.3</ecNumber>
    </recommendedName>
    <alternativeName>
        <fullName evidence="9">Selenium donor protein</fullName>
    </alternativeName>
    <alternativeName>
        <fullName evidence="9">Selenophosphate synthase</fullName>
    </alternativeName>
</protein>
<accession>A0A1V1PFA2</accession>
<dbReference type="Pfam" id="PF02769">
    <property type="entry name" value="AIRS_C"/>
    <property type="match status" value="1"/>
</dbReference>
<dbReference type="NCBIfam" id="TIGR00476">
    <property type="entry name" value="selD"/>
    <property type="match status" value="1"/>
</dbReference>
<dbReference type="InterPro" id="IPR004536">
    <property type="entry name" value="SPS/SelD"/>
</dbReference>